<reference evidence="1" key="1">
    <citation type="submission" date="2023-07" db="EMBL/GenBank/DDBJ databases">
        <authorList>
            <consortium name="AG Swart"/>
            <person name="Singh M."/>
            <person name="Singh A."/>
            <person name="Seah K."/>
            <person name="Emmerich C."/>
        </authorList>
    </citation>
    <scope>NUCLEOTIDE SEQUENCE</scope>
    <source>
        <strain evidence="1">DP1</strain>
    </source>
</reference>
<accession>A0AAD1UU46</accession>
<protein>
    <submittedName>
        <fullName evidence="1">Uncharacterized protein</fullName>
    </submittedName>
</protein>
<proteinExistence type="predicted"/>
<gene>
    <name evidence="1" type="ORF">ECRASSUSDP1_LOCUS13100</name>
</gene>
<sequence>MILTSYLHALCQCLNSAKSIELFKLKQALEEITPMGLIKQYRLSIIALLISPILVYLNWANTSRFEESGLRLERIWEVFSIK</sequence>
<keyword evidence="2" id="KW-1185">Reference proteome</keyword>
<comment type="caution">
    <text evidence="1">The sequence shown here is derived from an EMBL/GenBank/DDBJ whole genome shotgun (WGS) entry which is preliminary data.</text>
</comment>
<evidence type="ECO:0000313" key="2">
    <source>
        <dbReference type="Proteomes" id="UP001295684"/>
    </source>
</evidence>
<organism evidence="1 2">
    <name type="scientific">Euplotes crassus</name>
    <dbReference type="NCBI Taxonomy" id="5936"/>
    <lineage>
        <taxon>Eukaryota</taxon>
        <taxon>Sar</taxon>
        <taxon>Alveolata</taxon>
        <taxon>Ciliophora</taxon>
        <taxon>Intramacronucleata</taxon>
        <taxon>Spirotrichea</taxon>
        <taxon>Hypotrichia</taxon>
        <taxon>Euplotida</taxon>
        <taxon>Euplotidae</taxon>
        <taxon>Moneuplotes</taxon>
    </lineage>
</organism>
<name>A0AAD1UU46_EUPCR</name>
<dbReference type="AlphaFoldDB" id="A0AAD1UU46"/>
<evidence type="ECO:0000313" key="1">
    <source>
        <dbReference type="EMBL" id="CAI2371775.1"/>
    </source>
</evidence>
<dbReference type="Proteomes" id="UP001295684">
    <property type="component" value="Unassembled WGS sequence"/>
</dbReference>
<dbReference type="EMBL" id="CAMPGE010013031">
    <property type="protein sequence ID" value="CAI2371775.1"/>
    <property type="molecule type" value="Genomic_DNA"/>
</dbReference>